<evidence type="ECO:0000256" key="1">
    <source>
        <dbReference type="SAM" id="Phobius"/>
    </source>
</evidence>
<dbReference type="Pfam" id="PF19661">
    <property type="entry name" value="DUF6164"/>
    <property type="match status" value="1"/>
</dbReference>
<feature type="transmembrane region" description="Helical" evidence="1">
    <location>
        <begin position="98"/>
        <end position="120"/>
    </location>
</feature>
<dbReference type="EMBL" id="WTKP01000008">
    <property type="protein sequence ID" value="MWJ28914.1"/>
    <property type="molecule type" value="Genomic_DNA"/>
</dbReference>
<evidence type="ECO:0008006" key="4">
    <source>
        <dbReference type="Google" id="ProtNLM"/>
    </source>
</evidence>
<keyword evidence="1" id="KW-0472">Membrane</keyword>
<reference evidence="2 3" key="1">
    <citation type="submission" date="2019-12" db="EMBL/GenBank/DDBJ databases">
        <title>Halomonas rutogse sp. nov. isolated from two lakes on Tibetan Plateau.</title>
        <authorList>
            <person name="Gao P."/>
        </authorList>
    </citation>
    <scope>NUCLEOTIDE SEQUENCE [LARGE SCALE GENOMIC DNA]</scope>
    <source>
        <strain evidence="2 3">ZH2S</strain>
    </source>
</reference>
<evidence type="ECO:0000313" key="3">
    <source>
        <dbReference type="Proteomes" id="UP000437638"/>
    </source>
</evidence>
<name>A0A7X3H298_9GAMM</name>
<accession>A0A7X3H298</accession>
<dbReference type="AlphaFoldDB" id="A0A7X3H298"/>
<keyword evidence="1" id="KW-0812">Transmembrane</keyword>
<proteinExistence type="predicted"/>
<organism evidence="2 3">
    <name type="scientific">Vreelandella zhuhanensis</name>
    <dbReference type="NCBI Taxonomy" id="2684210"/>
    <lineage>
        <taxon>Bacteria</taxon>
        <taxon>Pseudomonadati</taxon>
        <taxon>Pseudomonadota</taxon>
        <taxon>Gammaproteobacteria</taxon>
        <taxon>Oceanospirillales</taxon>
        <taxon>Halomonadaceae</taxon>
        <taxon>Vreelandella</taxon>
    </lineage>
</organism>
<dbReference type="InterPro" id="IPR046162">
    <property type="entry name" value="DUF6164"/>
</dbReference>
<evidence type="ECO:0000313" key="2">
    <source>
        <dbReference type="EMBL" id="MWJ28914.1"/>
    </source>
</evidence>
<gene>
    <name evidence="2" type="ORF">GPM19_12030</name>
</gene>
<keyword evidence="3" id="KW-1185">Reference proteome</keyword>
<dbReference type="RefSeq" id="WP_160419263.1">
    <property type="nucleotide sequence ID" value="NZ_WTKP01000008.1"/>
</dbReference>
<keyword evidence="1" id="KW-1133">Transmembrane helix</keyword>
<dbReference type="Proteomes" id="UP000437638">
    <property type="component" value="Unassembled WGS sequence"/>
</dbReference>
<comment type="caution">
    <text evidence="2">The sequence shown here is derived from an EMBL/GenBank/DDBJ whole genome shotgun (WGS) entry which is preliminary data.</text>
</comment>
<protein>
    <recommendedName>
        <fullName evidence="4">DUF2007 domain-containing protein</fullName>
    </recommendedName>
</protein>
<sequence length="122" mass="13765">MAKLLFRLHNVTDEEAGEVRDLLVSHGFDTYETHAGFFRMGVEAIWLRDEGQLDRARAVLDDYQRARGTRVRAEHQEALARGEAPTLWRRLAAHPVQVLLVLIAVALIGAISLLPFMTMLSD</sequence>